<dbReference type="EMBL" id="BMZQ01000003">
    <property type="protein sequence ID" value="GHD21068.1"/>
    <property type="molecule type" value="Genomic_DNA"/>
</dbReference>
<reference evidence="1" key="1">
    <citation type="journal article" date="2014" name="Int. J. Syst. Evol. Microbiol.">
        <title>Complete genome sequence of Corynebacterium casei LMG S-19264T (=DSM 44701T), isolated from a smear-ripened cheese.</title>
        <authorList>
            <consortium name="US DOE Joint Genome Institute (JGI-PGF)"/>
            <person name="Walter F."/>
            <person name="Albersmeier A."/>
            <person name="Kalinowski J."/>
            <person name="Ruckert C."/>
        </authorList>
    </citation>
    <scope>NUCLEOTIDE SEQUENCE</scope>
    <source>
        <strain evidence="1">KCTC 42249</strain>
    </source>
</reference>
<accession>A0A8J3DR95</accession>
<evidence type="ECO:0000313" key="2">
    <source>
        <dbReference type="Proteomes" id="UP000630142"/>
    </source>
</evidence>
<gene>
    <name evidence="1" type="ORF">GCM10016234_34350</name>
</gene>
<organism evidence="1 2">
    <name type="scientific">Tianweitania populi</name>
    <dbReference type="NCBI Taxonomy" id="1607949"/>
    <lineage>
        <taxon>Bacteria</taxon>
        <taxon>Pseudomonadati</taxon>
        <taxon>Pseudomonadota</taxon>
        <taxon>Alphaproteobacteria</taxon>
        <taxon>Hyphomicrobiales</taxon>
        <taxon>Phyllobacteriaceae</taxon>
        <taxon>Tianweitania</taxon>
    </lineage>
</organism>
<keyword evidence="2" id="KW-1185">Reference proteome</keyword>
<dbReference type="RefSeq" id="WP_189506361.1">
    <property type="nucleotide sequence ID" value="NZ_BMZQ01000003.1"/>
</dbReference>
<dbReference type="AlphaFoldDB" id="A0A8J3DR95"/>
<proteinExistence type="predicted"/>
<name>A0A8J3DR95_9HYPH</name>
<evidence type="ECO:0000313" key="1">
    <source>
        <dbReference type="EMBL" id="GHD21068.1"/>
    </source>
</evidence>
<dbReference type="Proteomes" id="UP000630142">
    <property type="component" value="Unassembled WGS sequence"/>
</dbReference>
<protein>
    <submittedName>
        <fullName evidence="1">Uncharacterized protein</fullName>
    </submittedName>
</protein>
<comment type="caution">
    <text evidence="1">The sequence shown here is derived from an EMBL/GenBank/DDBJ whole genome shotgun (WGS) entry which is preliminary data.</text>
</comment>
<sequence>MTIIASTGKPARVSVQNIHIFEVGQAVRFKNVFAMPRMTNTYKVTRKLPPLGNALQYRISAEGEGYERVTTQDDLEIVLEGSTIHNTLIQKTFRT</sequence>
<reference evidence="1" key="2">
    <citation type="submission" date="2020-09" db="EMBL/GenBank/DDBJ databases">
        <authorList>
            <person name="Sun Q."/>
            <person name="Kim S."/>
        </authorList>
    </citation>
    <scope>NUCLEOTIDE SEQUENCE</scope>
    <source>
        <strain evidence="1">KCTC 42249</strain>
    </source>
</reference>